<feature type="compositionally biased region" description="Low complexity" evidence="1">
    <location>
        <begin position="256"/>
        <end position="267"/>
    </location>
</feature>
<sequence length="603" mass="67888">MIPIDQQIRRRNSLLASYSSSSISSANTIINTTNTNTNTSNNINDIIQRRMSLPGSLRPLKKRRVVSITDFQDESNAALTLSTMNSNIMNNVNNSDVVMRMTTTTTTAAAATKKNVSWNDRNGNIIHSPQDDYHNHVFNGRDIWYTREEYEEFLLDRVRTIECLRGMKRSKDNNAAYYCIRGLEPFHDTTTSKQYHSKKKLYHSTVIIEQVRQGMLGITEPERFRLLVSPQSDLAILRAQELAVQDEKEVYPYRHSSSSSLFNNNYDNNDDSSRTGTSTSGEDDNNGSSQHHHHQHHHQQQQKQSRRSSMSALLALQRQRRSSIIMNSNTGGGGGGGSISNTYYNNIENGSSFDSSTSSTTTTRRNSTNVTTATDSSSDINNTATKKFDTTPSLFTDSIRRFQEKNARRLMGIYAQNNNGEGVQQQSCSDSTTYSSSSDKMTNEGHNLFRYSVRRNSLLGMIGGAINANTNTNATTTTTVPTFTSSFEQQQQQTIQHQQQPVINSHRRQHHKQLIEGAMLAMRTTRFPIRRDTLSHLQQTHSHNHNNSQISGYHHHHTDNDAFPIPTDAFVFSQNARTGNSNDTTNINGQQNSMTSYSTTVAQ</sequence>
<keyword evidence="3" id="KW-1185">Reference proteome</keyword>
<feature type="region of interest" description="Disordered" evidence="1">
    <location>
        <begin position="420"/>
        <end position="443"/>
    </location>
</feature>
<feature type="region of interest" description="Disordered" evidence="1">
    <location>
        <begin position="350"/>
        <end position="389"/>
    </location>
</feature>
<dbReference type="Proteomes" id="UP000095751">
    <property type="component" value="Unassembled WGS sequence"/>
</dbReference>
<dbReference type="InParanoid" id="A0A1E7FMF9"/>
<name>A0A1E7FMF9_9STRA</name>
<reference evidence="2 3" key="1">
    <citation type="submission" date="2016-09" db="EMBL/GenBank/DDBJ databases">
        <title>Extensive genetic diversity and differential bi-allelic expression allows diatom success in the polar Southern Ocean.</title>
        <authorList>
            <consortium name="DOE Joint Genome Institute"/>
            <person name="Mock T."/>
            <person name="Otillar R.P."/>
            <person name="Strauss J."/>
            <person name="Dupont C."/>
            <person name="Frickenhaus S."/>
            <person name="Maumus F."/>
            <person name="Mcmullan M."/>
            <person name="Sanges R."/>
            <person name="Schmutz J."/>
            <person name="Toseland A."/>
            <person name="Valas R."/>
            <person name="Veluchamy A."/>
            <person name="Ward B.J."/>
            <person name="Allen A."/>
            <person name="Barry K."/>
            <person name="Falciatore A."/>
            <person name="Ferrante M."/>
            <person name="Fortunato A.E."/>
            <person name="Gloeckner G."/>
            <person name="Gruber A."/>
            <person name="Hipkin R."/>
            <person name="Janech M."/>
            <person name="Kroth P."/>
            <person name="Leese F."/>
            <person name="Lindquist E."/>
            <person name="Lyon B.R."/>
            <person name="Martin J."/>
            <person name="Mayer C."/>
            <person name="Parker M."/>
            <person name="Quesneville H."/>
            <person name="Raymond J."/>
            <person name="Uhlig C."/>
            <person name="Valentin K.U."/>
            <person name="Worden A.Z."/>
            <person name="Armbrust E.V."/>
            <person name="Bowler C."/>
            <person name="Green B."/>
            <person name="Moulton V."/>
            <person name="Van Oosterhout C."/>
            <person name="Grigoriev I."/>
        </authorList>
    </citation>
    <scope>NUCLEOTIDE SEQUENCE [LARGE SCALE GENOMIC DNA]</scope>
    <source>
        <strain evidence="2 3">CCMP1102</strain>
    </source>
</reference>
<evidence type="ECO:0000313" key="3">
    <source>
        <dbReference type="Proteomes" id="UP000095751"/>
    </source>
</evidence>
<feature type="compositionally biased region" description="Low complexity" evidence="1">
    <location>
        <begin position="350"/>
        <end position="374"/>
    </location>
</feature>
<feature type="region of interest" description="Disordered" evidence="1">
    <location>
        <begin position="249"/>
        <end position="311"/>
    </location>
</feature>
<proteinExistence type="predicted"/>
<feature type="compositionally biased region" description="Polar residues" evidence="1">
    <location>
        <begin position="539"/>
        <end position="551"/>
    </location>
</feature>
<feature type="region of interest" description="Disordered" evidence="1">
    <location>
        <begin position="575"/>
        <end position="603"/>
    </location>
</feature>
<feature type="compositionally biased region" description="Low complexity" evidence="1">
    <location>
        <begin position="427"/>
        <end position="439"/>
    </location>
</feature>
<gene>
    <name evidence="2" type="ORF">FRACYDRAFT_235373</name>
</gene>
<dbReference type="KEGG" id="fcy:FRACYDRAFT_235373"/>
<accession>A0A1E7FMF9</accession>
<organism evidence="2 3">
    <name type="scientific">Fragilariopsis cylindrus CCMP1102</name>
    <dbReference type="NCBI Taxonomy" id="635003"/>
    <lineage>
        <taxon>Eukaryota</taxon>
        <taxon>Sar</taxon>
        <taxon>Stramenopiles</taxon>
        <taxon>Ochrophyta</taxon>
        <taxon>Bacillariophyta</taxon>
        <taxon>Bacillariophyceae</taxon>
        <taxon>Bacillariophycidae</taxon>
        <taxon>Bacillariales</taxon>
        <taxon>Bacillariaceae</taxon>
        <taxon>Fragilariopsis</taxon>
    </lineage>
</organism>
<feature type="compositionally biased region" description="Polar residues" evidence="1">
    <location>
        <begin position="375"/>
        <end position="389"/>
    </location>
</feature>
<dbReference type="AlphaFoldDB" id="A0A1E7FMF9"/>
<feature type="compositionally biased region" description="Basic residues" evidence="1">
    <location>
        <begin position="290"/>
        <end position="306"/>
    </location>
</feature>
<protein>
    <submittedName>
        <fullName evidence="2">Uncharacterized protein</fullName>
    </submittedName>
</protein>
<evidence type="ECO:0000313" key="2">
    <source>
        <dbReference type="EMBL" id="OEU19326.1"/>
    </source>
</evidence>
<feature type="region of interest" description="Disordered" evidence="1">
    <location>
        <begin position="539"/>
        <end position="562"/>
    </location>
</feature>
<evidence type="ECO:0000256" key="1">
    <source>
        <dbReference type="SAM" id="MobiDB-lite"/>
    </source>
</evidence>
<dbReference type="EMBL" id="KV784355">
    <property type="protein sequence ID" value="OEU19326.1"/>
    <property type="molecule type" value="Genomic_DNA"/>
</dbReference>